<evidence type="ECO:0000313" key="2">
    <source>
        <dbReference type="Proteomes" id="UP000800082"/>
    </source>
</evidence>
<accession>A0A6A5RTR3</accession>
<reference evidence="1" key="1">
    <citation type="journal article" date="2020" name="Stud. Mycol.">
        <title>101 Dothideomycetes genomes: a test case for predicting lifestyles and emergence of pathogens.</title>
        <authorList>
            <person name="Haridas S."/>
            <person name="Albert R."/>
            <person name="Binder M."/>
            <person name="Bloem J."/>
            <person name="Labutti K."/>
            <person name="Salamov A."/>
            <person name="Andreopoulos B."/>
            <person name="Baker S."/>
            <person name="Barry K."/>
            <person name="Bills G."/>
            <person name="Bluhm B."/>
            <person name="Cannon C."/>
            <person name="Castanera R."/>
            <person name="Culley D."/>
            <person name="Daum C."/>
            <person name="Ezra D."/>
            <person name="Gonzalez J."/>
            <person name="Henrissat B."/>
            <person name="Kuo A."/>
            <person name="Liang C."/>
            <person name="Lipzen A."/>
            <person name="Lutzoni F."/>
            <person name="Magnuson J."/>
            <person name="Mondo S."/>
            <person name="Nolan M."/>
            <person name="Ohm R."/>
            <person name="Pangilinan J."/>
            <person name="Park H.-J."/>
            <person name="Ramirez L."/>
            <person name="Alfaro M."/>
            <person name="Sun H."/>
            <person name="Tritt A."/>
            <person name="Yoshinaga Y."/>
            <person name="Zwiers L.-H."/>
            <person name="Turgeon B."/>
            <person name="Goodwin S."/>
            <person name="Spatafora J."/>
            <person name="Crous P."/>
            <person name="Grigoriev I."/>
        </authorList>
    </citation>
    <scope>NUCLEOTIDE SEQUENCE</scope>
    <source>
        <strain evidence="1">CBS 183.55</strain>
    </source>
</reference>
<organism evidence="1 2">
    <name type="scientific">Didymella exigua CBS 183.55</name>
    <dbReference type="NCBI Taxonomy" id="1150837"/>
    <lineage>
        <taxon>Eukaryota</taxon>
        <taxon>Fungi</taxon>
        <taxon>Dikarya</taxon>
        <taxon>Ascomycota</taxon>
        <taxon>Pezizomycotina</taxon>
        <taxon>Dothideomycetes</taxon>
        <taxon>Pleosporomycetidae</taxon>
        <taxon>Pleosporales</taxon>
        <taxon>Pleosporineae</taxon>
        <taxon>Didymellaceae</taxon>
        <taxon>Didymella</taxon>
    </lineage>
</organism>
<dbReference type="RefSeq" id="XP_033450666.1">
    <property type="nucleotide sequence ID" value="XM_033589777.1"/>
</dbReference>
<proteinExistence type="predicted"/>
<sequence>MPWQPICLDQGIAAATAERSTFAPHHVDACNAQHTVLGVLVSILLASKPTLNHILSQHPLSEQNQPRTPHPFLHSTHLVCSPATTPRQLSIHALPAASNPQSNPPEICKFELRPTTTDAFRHHSRDVVRRVFLLHSRALPCNIWSTHVPDPPTPALVPILLSTCSVLHHV</sequence>
<gene>
    <name evidence="1" type="ORF">M421DRAFT_374165</name>
</gene>
<protein>
    <submittedName>
        <fullName evidence="1">Uncharacterized protein</fullName>
    </submittedName>
</protein>
<keyword evidence="2" id="KW-1185">Reference proteome</keyword>
<dbReference type="Proteomes" id="UP000800082">
    <property type="component" value="Unassembled WGS sequence"/>
</dbReference>
<dbReference type="GeneID" id="54347425"/>
<name>A0A6A5RTR3_9PLEO</name>
<evidence type="ECO:0000313" key="1">
    <source>
        <dbReference type="EMBL" id="KAF1930418.1"/>
    </source>
</evidence>
<dbReference type="EMBL" id="ML978963">
    <property type="protein sequence ID" value="KAF1930418.1"/>
    <property type="molecule type" value="Genomic_DNA"/>
</dbReference>
<dbReference type="AlphaFoldDB" id="A0A6A5RTR3"/>